<gene>
    <name evidence="2" type="ORF">Q31b_50600</name>
</gene>
<comment type="caution">
    <text evidence="2">The sequence shown here is derived from an EMBL/GenBank/DDBJ whole genome shotgun (WGS) entry which is preliminary data.</text>
</comment>
<reference evidence="2 3" key="1">
    <citation type="submission" date="2019-02" db="EMBL/GenBank/DDBJ databases">
        <title>Deep-cultivation of Planctomycetes and their phenomic and genomic characterization uncovers novel biology.</title>
        <authorList>
            <person name="Wiegand S."/>
            <person name="Jogler M."/>
            <person name="Boedeker C."/>
            <person name="Pinto D."/>
            <person name="Vollmers J."/>
            <person name="Rivas-Marin E."/>
            <person name="Kohn T."/>
            <person name="Peeters S.H."/>
            <person name="Heuer A."/>
            <person name="Rast P."/>
            <person name="Oberbeckmann S."/>
            <person name="Bunk B."/>
            <person name="Jeske O."/>
            <person name="Meyerdierks A."/>
            <person name="Storesund J.E."/>
            <person name="Kallscheuer N."/>
            <person name="Luecker S."/>
            <person name="Lage O.M."/>
            <person name="Pohl T."/>
            <person name="Merkel B.J."/>
            <person name="Hornburger P."/>
            <person name="Mueller R.-W."/>
            <person name="Bruemmer F."/>
            <person name="Labrenz M."/>
            <person name="Spormann A.M."/>
            <person name="Op Den Camp H."/>
            <person name="Overmann J."/>
            <person name="Amann R."/>
            <person name="Jetten M.S.M."/>
            <person name="Mascher T."/>
            <person name="Medema M.H."/>
            <person name="Devos D.P."/>
            <person name="Kaster A.-K."/>
            <person name="Ovreas L."/>
            <person name="Rohde M."/>
            <person name="Galperin M.Y."/>
            <person name="Jogler C."/>
        </authorList>
    </citation>
    <scope>NUCLEOTIDE SEQUENCE [LARGE SCALE GENOMIC DNA]</scope>
    <source>
        <strain evidence="2 3">Q31b</strain>
    </source>
</reference>
<accession>A0A5C6DHH8</accession>
<dbReference type="SUPFAM" id="SSF52540">
    <property type="entry name" value="P-loop containing nucleoside triphosphate hydrolases"/>
    <property type="match status" value="1"/>
</dbReference>
<dbReference type="OrthoDB" id="9808822at2"/>
<dbReference type="Pfam" id="PF02492">
    <property type="entry name" value="cobW"/>
    <property type="match status" value="1"/>
</dbReference>
<dbReference type="EMBL" id="SJPY01000009">
    <property type="protein sequence ID" value="TWU35625.1"/>
    <property type="molecule type" value="Genomic_DNA"/>
</dbReference>
<dbReference type="RefSeq" id="WP_146602177.1">
    <property type="nucleotide sequence ID" value="NZ_SJPY01000009.1"/>
</dbReference>
<evidence type="ECO:0000259" key="1">
    <source>
        <dbReference type="Pfam" id="PF02492"/>
    </source>
</evidence>
<organism evidence="2 3">
    <name type="scientific">Novipirellula aureliae</name>
    <dbReference type="NCBI Taxonomy" id="2527966"/>
    <lineage>
        <taxon>Bacteria</taxon>
        <taxon>Pseudomonadati</taxon>
        <taxon>Planctomycetota</taxon>
        <taxon>Planctomycetia</taxon>
        <taxon>Pirellulales</taxon>
        <taxon>Pirellulaceae</taxon>
        <taxon>Novipirellula</taxon>
    </lineage>
</organism>
<dbReference type="PANTHER" id="PTHR13748:SF46">
    <property type="entry name" value="ZINC CHAPERONE YEIR"/>
    <property type="match status" value="1"/>
</dbReference>
<evidence type="ECO:0000313" key="3">
    <source>
        <dbReference type="Proteomes" id="UP000315471"/>
    </source>
</evidence>
<keyword evidence="3" id="KW-1185">Reference proteome</keyword>
<dbReference type="GO" id="GO:0005737">
    <property type="term" value="C:cytoplasm"/>
    <property type="evidence" value="ECO:0007669"/>
    <property type="project" value="TreeGrafter"/>
</dbReference>
<dbReference type="PANTHER" id="PTHR13748">
    <property type="entry name" value="COBW-RELATED"/>
    <property type="match status" value="1"/>
</dbReference>
<dbReference type="InterPro" id="IPR051316">
    <property type="entry name" value="Zinc-reg_GTPase_activator"/>
</dbReference>
<sequence>MTHGLNDRIPTNVIIGFLGSGKTTAIAKLIDKRPAGEKWSILINEFGTVSIDHALLEANSFD</sequence>
<evidence type="ECO:0000313" key="2">
    <source>
        <dbReference type="EMBL" id="TWU35625.1"/>
    </source>
</evidence>
<dbReference type="InterPro" id="IPR003495">
    <property type="entry name" value="CobW/HypB/UreG_nucleotide-bd"/>
</dbReference>
<proteinExistence type="predicted"/>
<protein>
    <submittedName>
        <fullName evidence="2">Putative GTP-binding protein YjiA</fullName>
    </submittedName>
</protein>
<dbReference type="Gene3D" id="3.40.50.300">
    <property type="entry name" value="P-loop containing nucleotide triphosphate hydrolases"/>
    <property type="match status" value="1"/>
</dbReference>
<dbReference type="AlphaFoldDB" id="A0A5C6DHH8"/>
<dbReference type="Proteomes" id="UP000315471">
    <property type="component" value="Unassembled WGS sequence"/>
</dbReference>
<name>A0A5C6DHH8_9BACT</name>
<feature type="domain" description="CobW/HypB/UreG nucleotide-binding" evidence="1">
    <location>
        <begin position="10"/>
        <end position="59"/>
    </location>
</feature>
<dbReference type="InterPro" id="IPR027417">
    <property type="entry name" value="P-loop_NTPase"/>
</dbReference>